<comment type="caution">
    <text evidence="1">The sequence shown here is derived from an EMBL/GenBank/DDBJ whole genome shotgun (WGS) entry which is preliminary data.</text>
</comment>
<sequence>TPENERTWSSWRGYQKVTTYTGDSDHPQSKRVRLYMQGMHGDKRLDGTTRNVQVLGIDVAGLNASDATDLDVYAGFLRQEITYNAAQPVSVSFNNIWYKETASQQRSYANTKANYVRTARAYQNTYLPISNTWRRSQTTHTYDATYGMVTRSESSGDLAKSGDET</sequence>
<name>A0A6G3WNX5_9ACTN</name>
<gene>
    <name evidence="1" type="ORF">G3M58_11830</name>
</gene>
<organism evidence="1">
    <name type="scientific">Streptomyces sp. SID7499</name>
    <dbReference type="NCBI Taxonomy" id="2706086"/>
    <lineage>
        <taxon>Bacteria</taxon>
        <taxon>Bacillati</taxon>
        <taxon>Actinomycetota</taxon>
        <taxon>Actinomycetes</taxon>
        <taxon>Kitasatosporales</taxon>
        <taxon>Streptomycetaceae</taxon>
        <taxon>Streptomyces</taxon>
    </lineage>
</organism>
<feature type="non-terminal residue" evidence="1">
    <location>
        <position position="1"/>
    </location>
</feature>
<evidence type="ECO:0008006" key="2">
    <source>
        <dbReference type="Google" id="ProtNLM"/>
    </source>
</evidence>
<accession>A0A6G3WNX5</accession>
<dbReference type="EMBL" id="JAAGMN010001224">
    <property type="protein sequence ID" value="NEE07133.1"/>
    <property type="molecule type" value="Genomic_DNA"/>
</dbReference>
<proteinExistence type="predicted"/>
<evidence type="ECO:0000313" key="1">
    <source>
        <dbReference type="EMBL" id="NEE07133.1"/>
    </source>
</evidence>
<reference evidence="1" key="1">
    <citation type="submission" date="2020-01" db="EMBL/GenBank/DDBJ databases">
        <title>Insect and environment-associated Actinomycetes.</title>
        <authorList>
            <person name="Currrie C."/>
            <person name="Chevrette M."/>
            <person name="Carlson C."/>
            <person name="Stubbendieck R."/>
            <person name="Wendt-Pienkowski E."/>
        </authorList>
    </citation>
    <scope>NUCLEOTIDE SEQUENCE</scope>
    <source>
        <strain evidence="1">SID7499</strain>
    </source>
</reference>
<protein>
    <recommendedName>
        <fullName evidence="2">TonB-dependent receptor</fullName>
    </recommendedName>
</protein>
<feature type="non-terminal residue" evidence="1">
    <location>
        <position position="165"/>
    </location>
</feature>
<dbReference type="AlphaFoldDB" id="A0A6G3WNX5"/>